<sequence length="940" mass="98112">MRSLLLRSIAAGCLLGASLPAIAADAPAAATVQPIAYTSRTLPNGLRVFAIRDTATTNVSVNVWYDVGSKDDPAGRSGFAHMFEHLMFKATRNMPAETMDRLTEDVGGFNNASTNDDYTNYYEVVPANHLRRLLWAEAERMGSLVVDEASFKSEREVVKEELRLRVLAAPYGRLFALYFPMASYSVHPYARPGIGSIEDLDAATVDDIRAFHATYYRPDNAVLVVAGNFDPADLDKWVDGYFGPLKNRAFKVPRVTAQEPARTAPKSVTVHAPNVPLPAVLISYLIPPDRDKDNAALTVLDSILSGGESSRIYEALVRQGTAVQAGTDIDSKQGTGIFAAYAILSTGKTVDQGEAALLAQIAALRDAPPSAAEMEKAKNGILTSQIRARETASGKANAIAAAIIIDGDAAAADRQLAEIAAVTPADVQRVAKQYLTDKVRTVVRYLPAEPGAAPETFAIAPTVKVAPLPVPPGVEVVTAAAEAQRVQPPTAAEPLAAKVPVPVERTLANGLKLVVMEKHDVPIVSAQLLVGGGSATDPAARSGLASITADLLTKGTKTRSATQVADGIEALGGSIGAGSSWDGSTLGLTVKSDVLEPAMAIFADSALNPIFSQEELDRQRGLTLDALNVSLKQPGELGKLVAARAVFGGSAYGHPAGGTTTALKAITQADVAGTYRARFRPDAATLILVGDISVDRAEALAKKLFGSWKAPATPIPPLPAAATPLAPRVIVVDLPEAGQAAVLVARQGIARKDARYYAAQVTNSVLGTGYSSRLNWEIRVKRGLSYGAGSSVGARRTIGPIVATAQTKNASAPEVADLIVAEMRKLGQEPVAVAELDTRKAVLTGGFGRTIETTSGLAGEIGSLVSQGVPLATLGSYVASVEAVTPETVKETGAALLDPAAASIVIVGDAKQFLPAMQAKGITPEVIPAAGLNLDSPTLK</sequence>
<evidence type="ECO:0000313" key="6">
    <source>
        <dbReference type="EMBL" id="WCT75085.1"/>
    </source>
</evidence>
<evidence type="ECO:0000256" key="1">
    <source>
        <dbReference type="ARBA" id="ARBA00007261"/>
    </source>
</evidence>
<keyword evidence="2" id="KW-0378">Hydrolase</keyword>
<dbReference type="EMBL" id="CP117411">
    <property type="protein sequence ID" value="WCT75085.1"/>
    <property type="molecule type" value="Genomic_DNA"/>
</dbReference>
<dbReference type="SUPFAM" id="SSF63411">
    <property type="entry name" value="LuxS/MPP-like metallohydrolase"/>
    <property type="match status" value="4"/>
</dbReference>
<dbReference type="PANTHER" id="PTHR11851">
    <property type="entry name" value="METALLOPROTEASE"/>
    <property type="match status" value="1"/>
</dbReference>
<evidence type="ECO:0000256" key="3">
    <source>
        <dbReference type="SAM" id="SignalP"/>
    </source>
</evidence>
<keyword evidence="3" id="KW-0732">Signal</keyword>
<dbReference type="PANTHER" id="PTHR11851:SF49">
    <property type="entry name" value="MITOCHONDRIAL-PROCESSING PEPTIDASE SUBUNIT ALPHA"/>
    <property type="match status" value="1"/>
</dbReference>
<keyword evidence="7" id="KW-1185">Reference proteome</keyword>
<comment type="similarity">
    <text evidence="1">Belongs to the peptidase M16 family.</text>
</comment>
<feature type="signal peptide" evidence="3">
    <location>
        <begin position="1"/>
        <end position="23"/>
    </location>
</feature>
<dbReference type="InterPro" id="IPR011249">
    <property type="entry name" value="Metalloenz_LuxS/M16"/>
</dbReference>
<feature type="chain" id="PRO_5045819179" evidence="3">
    <location>
        <begin position="24"/>
        <end position="940"/>
    </location>
</feature>
<accession>A0ABY7TRQ8</accession>
<feature type="domain" description="Peptidase M16 C-terminal" evidence="5">
    <location>
        <begin position="203"/>
        <end position="380"/>
    </location>
</feature>
<proteinExistence type="inferred from homology"/>
<keyword evidence="2" id="KW-0645">Protease</keyword>
<dbReference type="InterPro" id="IPR011765">
    <property type="entry name" value="Pept_M16_N"/>
</dbReference>
<reference evidence="6 7" key="1">
    <citation type="submission" date="2023-02" db="EMBL/GenBank/DDBJ databases">
        <title>Genome sequence of Sphingomonas naphthae.</title>
        <authorList>
            <person name="Kim S."/>
            <person name="Heo J."/>
            <person name="Kwon S.-W."/>
        </authorList>
    </citation>
    <scope>NUCLEOTIDE SEQUENCE [LARGE SCALE GENOMIC DNA]</scope>
    <source>
        <strain evidence="6 7">KACC 18716</strain>
    </source>
</reference>
<keyword evidence="2" id="KW-0482">Metalloprotease</keyword>
<protein>
    <submittedName>
        <fullName evidence="6">Insulinase family protein</fullName>
    </submittedName>
</protein>
<evidence type="ECO:0000259" key="4">
    <source>
        <dbReference type="Pfam" id="PF00675"/>
    </source>
</evidence>
<name>A0ABY7TRQ8_9SPHN</name>
<dbReference type="InterPro" id="IPR050361">
    <property type="entry name" value="MPP/UQCRC_Complex"/>
</dbReference>
<dbReference type="Proteomes" id="UP001220395">
    <property type="component" value="Chromosome"/>
</dbReference>
<organism evidence="6 7">
    <name type="scientific">Sphingomonas naphthae</name>
    <dbReference type="NCBI Taxonomy" id="1813468"/>
    <lineage>
        <taxon>Bacteria</taxon>
        <taxon>Pseudomonadati</taxon>
        <taxon>Pseudomonadota</taxon>
        <taxon>Alphaproteobacteria</taxon>
        <taxon>Sphingomonadales</taxon>
        <taxon>Sphingomonadaceae</taxon>
        <taxon>Sphingomonas</taxon>
    </lineage>
</organism>
<dbReference type="RefSeq" id="WP_273690634.1">
    <property type="nucleotide sequence ID" value="NZ_CP117411.1"/>
</dbReference>
<dbReference type="InterPro" id="IPR007863">
    <property type="entry name" value="Peptidase_M16_C"/>
</dbReference>
<dbReference type="Pfam" id="PF05193">
    <property type="entry name" value="Peptidase_M16_C"/>
    <property type="match status" value="2"/>
</dbReference>
<evidence type="ECO:0000259" key="5">
    <source>
        <dbReference type="Pfam" id="PF05193"/>
    </source>
</evidence>
<feature type="domain" description="Peptidase M16 N-terminal" evidence="4">
    <location>
        <begin position="514"/>
        <end position="633"/>
    </location>
</feature>
<evidence type="ECO:0000313" key="7">
    <source>
        <dbReference type="Proteomes" id="UP001220395"/>
    </source>
</evidence>
<feature type="domain" description="Peptidase M16 C-terminal" evidence="5">
    <location>
        <begin position="666"/>
        <end position="842"/>
    </location>
</feature>
<feature type="domain" description="Peptidase M16 N-terminal" evidence="4">
    <location>
        <begin position="48"/>
        <end position="162"/>
    </location>
</feature>
<gene>
    <name evidence="6" type="ORF">PQ455_07690</name>
</gene>
<evidence type="ECO:0000256" key="2">
    <source>
        <dbReference type="ARBA" id="ARBA00023049"/>
    </source>
</evidence>
<dbReference type="Pfam" id="PF00675">
    <property type="entry name" value="Peptidase_M16"/>
    <property type="match status" value="2"/>
</dbReference>
<dbReference type="Gene3D" id="3.30.830.10">
    <property type="entry name" value="Metalloenzyme, LuxS/M16 peptidase-like"/>
    <property type="match status" value="4"/>
</dbReference>